<dbReference type="GO" id="GO:0005739">
    <property type="term" value="C:mitochondrion"/>
    <property type="evidence" value="ECO:0007669"/>
    <property type="project" value="TreeGrafter"/>
</dbReference>
<dbReference type="Pfam" id="PF13857">
    <property type="entry name" value="Ank_5"/>
    <property type="match status" value="1"/>
</dbReference>
<dbReference type="Pfam" id="PF12796">
    <property type="entry name" value="Ank_2"/>
    <property type="match status" value="1"/>
</dbReference>
<protein>
    <recommendedName>
        <fullName evidence="1">phospholipase A2</fullName>
        <ecNumber evidence="1">3.1.1.4</ecNumber>
    </recommendedName>
</protein>
<evidence type="ECO:0000256" key="4">
    <source>
        <dbReference type="ARBA" id="ARBA00023043"/>
    </source>
</evidence>
<dbReference type="InParanoid" id="A0A1X7VAQ6"/>
<evidence type="ECO:0000256" key="5">
    <source>
        <dbReference type="ARBA" id="ARBA00023098"/>
    </source>
</evidence>
<dbReference type="PROSITE" id="PS51635">
    <property type="entry name" value="PNPLA"/>
    <property type="match status" value="1"/>
</dbReference>
<feature type="domain" description="PNPLA" evidence="9">
    <location>
        <begin position="477"/>
        <end position="656"/>
    </location>
</feature>
<keyword evidence="11" id="KW-1185">Reference proteome</keyword>
<feature type="repeat" description="ANK" evidence="7">
    <location>
        <begin position="388"/>
        <end position="420"/>
    </location>
</feature>
<dbReference type="PANTHER" id="PTHR24139:SF34">
    <property type="entry name" value="85_88 KDA CALCIUM-INDEPENDENT PHOSPHOLIPASE A2"/>
    <property type="match status" value="1"/>
</dbReference>
<evidence type="ECO:0000256" key="3">
    <source>
        <dbReference type="ARBA" id="ARBA00022801"/>
    </source>
</evidence>
<dbReference type="Pfam" id="PF01734">
    <property type="entry name" value="Patatin"/>
    <property type="match status" value="1"/>
</dbReference>
<dbReference type="GO" id="GO:0016042">
    <property type="term" value="P:lipid catabolic process"/>
    <property type="evidence" value="ECO:0007669"/>
    <property type="project" value="UniProtKB-UniRule"/>
</dbReference>
<dbReference type="eggNOG" id="KOG0513">
    <property type="taxonomic scope" value="Eukaryota"/>
</dbReference>
<evidence type="ECO:0000256" key="1">
    <source>
        <dbReference type="ARBA" id="ARBA00013278"/>
    </source>
</evidence>
<dbReference type="SMART" id="SM00248">
    <property type="entry name" value="ANK"/>
    <property type="match status" value="4"/>
</dbReference>
<dbReference type="EnsemblMetazoa" id="XM_011404395.2">
    <property type="protein sequence ID" value="XP_011402697.1"/>
    <property type="gene ID" value="LOC105312057"/>
</dbReference>
<dbReference type="Gene3D" id="1.25.40.20">
    <property type="entry name" value="Ankyrin repeat-containing domain"/>
    <property type="match status" value="2"/>
</dbReference>
<keyword evidence="3 8" id="KW-0378">Hydrolase</keyword>
<dbReference type="InterPro" id="IPR047148">
    <property type="entry name" value="PLPL9"/>
</dbReference>
<dbReference type="Gene3D" id="3.40.1090.10">
    <property type="entry name" value="Cytosolic phospholipase A2 catalytic domain"/>
    <property type="match status" value="1"/>
</dbReference>
<dbReference type="InterPro" id="IPR016035">
    <property type="entry name" value="Acyl_Trfase/lysoPLipase"/>
</dbReference>
<reference evidence="11" key="1">
    <citation type="journal article" date="2010" name="Nature">
        <title>The Amphimedon queenslandica genome and the evolution of animal complexity.</title>
        <authorList>
            <person name="Srivastava M."/>
            <person name="Simakov O."/>
            <person name="Chapman J."/>
            <person name="Fahey B."/>
            <person name="Gauthier M.E."/>
            <person name="Mitros T."/>
            <person name="Richards G.S."/>
            <person name="Conaco C."/>
            <person name="Dacre M."/>
            <person name="Hellsten U."/>
            <person name="Larroux C."/>
            <person name="Putnam N.H."/>
            <person name="Stanke M."/>
            <person name="Adamska M."/>
            <person name="Darling A."/>
            <person name="Degnan S.M."/>
            <person name="Oakley T.H."/>
            <person name="Plachetzki D.C."/>
            <person name="Zhai Y."/>
            <person name="Adamski M."/>
            <person name="Calcino A."/>
            <person name="Cummins S.F."/>
            <person name="Goodstein D.M."/>
            <person name="Harris C."/>
            <person name="Jackson D.J."/>
            <person name="Leys S.P."/>
            <person name="Shu S."/>
            <person name="Woodcroft B.J."/>
            <person name="Vervoort M."/>
            <person name="Kosik K.S."/>
            <person name="Manning G."/>
            <person name="Degnan B.M."/>
            <person name="Rokhsar D.S."/>
        </authorList>
    </citation>
    <scope>NUCLEOTIDE SEQUENCE [LARGE SCALE GENOMIC DNA]</scope>
</reference>
<dbReference type="KEGG" id="aqu:105312057"/>
<evidence type="ECO:0000313" key="11">
    <source>
        <dbReference type="Proteomes" id="UP000007879"/>
    </source>
</evidence>
<dbReference type="SUPFAM" id="SSF52151">
    <property type="entry name" value="FabD/lysophospholipase-like"/>
    <property type="match status" value="1"/>
</dbReference>
<evidence type="ECO:0000256" key="8">
    <source>
        <dbReference type="PROSITE-ProRule" id="PRU01161"/>
    </source>
</evidence>
<dbReference type="EnsemblMetazoa" id="Aqu2.1.37106_001">
    <property type="protein sequence ID" value="Aqu2.1.37106_001"/>
    <property type="gene ID" value="Aqu2.1.37106"/>
</dbReference>
<gene>
    <name evidence="10" type="primary">105312057</name>
</gene>
<feature type="short sequence motif" description="DGA/G" evidence="8">
    <location>
        <begin position="643"/>
        <end position="645"/>
    </location>
</feature>
<dbReference type="AlphaFoldDB" id="A0A1X7VAQ6"/>
<evidence type="ECO:0000313" key="10">
    <source>
        <dbReference type="EnsemblMetazoa" id="Aqu2.1.37106_001"/>
    </source>
</evidence>
<dbReference type="InterPro" id="IPR002641">
    <property type="entry name" value="PNPLA_dom"/>
</dbReference>
<dbReference type="GO" id="GO:2000304">
    <property type="term" value="P:positive regulation of ceramide biosynthetic process"/>
    <property type="evidence" value="ECO:0007669"/>
    <property type="project" value="TreeGrafter"/>
</dbReference>
<sequence length="798" mass="88682">MSYMVRHSKLNDSTSLDHLCSENSFCHEFYDAIEQAHYPNEALVVRRNSADSVETSSTSSTSSNCFVQSTLILLPVKDQKSSLWKRTKAAFGYTPPKYQILFLQEQEDKPTISYTLYGGDDASEAMIAFDQLNATIAPLMRDGSVLLNEAILREIVLPKPLQPADISFRLVEVMEADPRAHPEWHKLLQVLLHNACSRQNKNEIKLLLNKGGNLDQEDNDGNTPIHTAAFSSSKEGMDWLLSIAAPSIPVGHIIERRNSEGLSPIDIAKGSHNNGAIRALMMKQAVPQATKLDLFDEVTELHEAVDDDNSNQIWQYCSKVGLTSVHVRGRRKAVSMKRAPLLKKQQTVDVPMSSGSTPLIVAIEKQYIKSTLLLLLGGADPDQHHPGTGNTPLHFAITEGNLVIVKMLLVFGADPTLCNEDGITPLQLSKDLDKDGSKVKITQVLEEMAMLQEKTWNYFISNHEVPETRKEKETYLLAMDGGGIRSFNICQAFLAIEDRMKQLDPHCPSFFSYFDYVAGTSAGAIVALISTYTDAQTSVSRALTYKIVTDVFSKPKSERGKLMDKYLQEMLGEDTRMSHPIDQRLIITTTLANVSPSKLHLMTNYGDERDGQAGPSERKVWEAAKATSAAPYFFPTFQGKFLDGGLMANNPTLDAMVEIQDQAEKEGKDVKMGLVLSLGTGYAPSKSVDNIEVFMPGLSFKTISSMKETLSGIQSLLDLFITQVTQSDGQEVQRAKTWCKSLKTPYFRLSPPLTEEIDPLSFDDEAIVNMLYEDKKYLLNQPQVIDSIAKCLLSKNMD</sequence>
<keyword evidence="2" id="KW-0677">Repeat</keyword>
<dbReference type="SUPFAM" id="SSF48403">
    <property type="entry name" value="Ankyrin repeat"/>
    <property type="match status" value="1"/>
</dbReference>
<dbReference type="EC" id="3.1.1.4" evidence="1"/>
<keyword evidence="5 8" id="KW-0443">Lipid metabolism</keyword>
<comment type="caution">
    <text evidence="8">Lacks conserved residue(s) required for the propagation of feature annotation.</text>
</comment>
<organism evidence="10">
    <name type="scientific">Amphimedon queenslandica</name>
    <name type="common">Sponge</name>
    <dbReference type="NCBI Taxonomy" id="400682"/>
    <lineage>
        <taxon>Eukaryota</taxon>
        <taxon>Metazoa</taxon>
        <taxon>Porifera</taxon>
        <taxon>Demospongiae</taxon>
        <taxon>Heteroscleromorpha</taxon>
        <taxon>Haplosclerida</taxon>
        <taxon>Niphatidae</taxon>
        <taxon>Amphimedon</taxon>
    </lineage>
</organism>
<feature type="active site" description="Nucleophile" evidence="8">
    <location>
        <position position="521"/>
    </location>
</feature>
<dbReference type="PANTHER" id="PTHR24139">
    <property type="entry name" value="CALCIUM-INDEPENDENT PHOSPHOLIPASE A2"/>
    <property type="match status" value="1"/>
</dbReference>
<evidence type="ECO:0000259" key="9">
    <source>
        <dbReference type="PROSITE" id="PS51635"/>
    </source>
</evidence>
<comment type="catalytic activity">
    <reaction evidence="6">
        <text>a 1,2-diacyl-sn-glycero-3-phosphocholine + H2O = a 1-acyl-sn-glycero-3-phosphocholine + a fatty acid + H(+)</text>
        <dbReference type="Rhea" id="RHEA:15801"/>
        <dbReference type="ChEBI" id="CHEBI:15377"/>
        <dbReference type="ChEBI" id="CHEBI:15378"/>
        <dbReference type="ChEBI" id="CHEBI:28868"/>
        <dbReference type="ChEBI" id="CHEBI:57643"/>
        <dbReference type="ChEBI" id="CHEBI:58168"/>
        <dbReference type="EC" id="3.1.1.4"/>
    </reaction>
    <physiologicalReaction direction="left-to-right" evidence="6">
        <dbReference type="Rhea" id="RHEA:15802"/>
    </physiologicalReaction>
</comment>
<evidence type="ECO:0000256" key="6">
    <source>
        <dbReference type="ARBA" id="ARBA00023422"/>
    </source>
</evidence>
<dbReference type="GO" id="GO:0047499">
    <property type="term" value="F:calcium-independent phospholipase A2 activity"/>
    <property type="evidence" value="ECO:0007669"/>
    <property type="project" value="InterPro"/>
</dbReference>
<dbReference type="InterPro" id="IPR002110">
    <property type="entry name" value="Ankyrin_rpt"/>
</dbReference>
<feature type="repeat" description="ANK" evidence="7">
    <location>
        <begin position="192"/>
        <end position="219"/>
    </location>
</feature>
<keyword evidence="8" id="KW-0442">Lipid degradation</keyword>
<dbReference type="PROSITE" id="PS50088">
    <property type="entry name" value="ANK_REPEAT"/>
    <property type="match status" value="2"/>
</dbReference>
<keyword evidence="4 7" id="KW-0040">ANK repeat</keyword>
<evidence type="ECO:0000256" key="7">
    <source>
        <dbReference type="PROSITE-ProRule" id="PRU00023"/>
    </source>
</evidence>
<evidence type="ECO:0000256" key="2">
    <source>
        <dbReference type="ARBA" id="ARBA00022737"/>
    </source>
</evidence>
<dbReference type="InterPro" id="IPR036770">
    <property type="entry name" value="Ankyrin_rpt-contain_sf"/>
</dbReference>
<dbReference type="GO" id="GO:0052816">
    <property type="term" value="F:long-chain fatty acyl-CoA hydrolase activity"/>
    <property type="evidence" value="ECO:0007669"/>
    <property type="project" value="TreeGrafter"/>
</dbReference>
<feature type="short sequence motif" description="GXSXG" evidence="8">
    <location>
        <begin position="519"/>
        <end position="523"/>
    </location>
</feature>
<accession>A0A1X7VAQ6</accession>
<feature type="active site" description="Proton acceptor" evidence="8">
    <location>
        <position position="643"/>
    </location>
</feature>
<proteinExistence type="predicted"/>
<dbReference type="PROSITE" id="PS50297">
    <property type="entry name" value="ANK_REP_REGION"/>
    <property type="match status" value="1"/>
</dbReference>
<name>A0A1X7VAQ6_AMPQE</name>
<dbReference type="Proteomes" id="UP000007879">
    <property type="component" value="Unassembled WGS sequence"/>
</dbReference>
<dbReference type="OrthoDB" id="10021675at2759"/>
<reference evidence="10" key="2">
    <citation type="submission" date="2017-05" db="UniProtKB">
        <authorList>
            <consortium name="EnsemblMetazoa"/>
        </authorList>
    </citation>
    <scope>IDENTIFICATION</scope>
</reference>